<dbReference type="Pfam" id="PF00768">
    <property type="entry name" value="Peptidase_S11"/>
    <property type="match status" value="1"/>
</dbReference>
<reference evidence="14 15" key="1">
    <citation type="submission" date="2018-02" db="EMBL/GenBank/DDBJ databases">
        <title>Complete genome sequencing of Faecalibacterium prausnitzii strains isolated from the human gut.</title>
        <authorList>
            <person name="Fitzgerald B.C."/>
            <person name="Shkoporov A.N."/>
            <person name="Ross P.R."/>
            <person name="Hill C."/>
        </authorList>
    </citation>
    <scope>NUCLEOTIDE SEQUENCE [LARGE SCALE GENOMIC DNA]</scope>
    <source>
        <strain evidence="14 15">APC942/31-1</strain>
    </source>
</reference>
<dbReference type="PRINTS" id="PR00725">
    <property type="entry name" value="DADACBPTASE1"/>
</dbReference>
<organism evidence="14 15">
    <name type="scientific">Blautia obeum</name>
    <dbReference type="NCBI Taxonomy" id="40520"/>
    <lineage>
        <taxon>Bacteria</taxon>
        <taxon>Bacillati</taxon>
        <taxon>Bacillota</taxon>
        <taxon>Clostridia</taxon>
        <taxon>Lachnospirales</taxon>
        <taxon>Lachnospiraceae</taxon>
        <taxon>Blautia</taxon>
    </lineage>
</organism>
<dbReference type="EMBL" id="PSQG01000009">
    <property type="protein sequence ID" value="RCH44204.1"/>
    <property type="molecule type" value="Genomic_DNA"/>
</dbReference>
<keyword evidence="5" id="KW-0573">Peptidoglycan synthesis</keyword>
<dbReference type="InterPro" id="IPR012338">
    <property type="entry name" value="Beta-lactam/transpept-like"/>
</dbReference>
<keyword evidence="3" id="KW-0378">Hydrolase</keyword>
<evidence type="ECO:0000256" key="9">
    <source>
        <dbReference type="RuleBase" id="RU004016"/>
    </source>
</evidence>
<dbReference type="GO" id="GO:0071555">
    <property type="term" value="P:cell wall organization"/>
    <property type="evidence" value="ECO:0007669"/>
    <property type="project" value="UniProtKB-KW"/>
</dbReference>
<comment type="caution">
    <text evidence="14">The sequence shown here is derived from an EMBL/GenBank/DDBJ whole genome shotgun (WGS) entry which is preliminary data.</text>
</comment>
<dbReference type="PANTHER" id="PTHR21581:SF6">
    <property type="entry name" value="TRAFFICKING PROTEIN PARTICLE COMPLEX SUBUNIT 12"/>
    <property type="match status" value="1"/>
</dbReference>
<feature type="binding site" evidence="8">
    <location>
        <position position="250"/>
    </location>
    <ligand>
        <name>substrate</name>
    </ligand>
</feature>
<feature type="transmembrane region" description="Helical" evidence="11">
    <location>
        <begin position="410"/>
        <end position="429"/>
    </location>
</feature>
<dbReference type="GO" id="GO:0009252">
    <property type="term" value="P:peptidoglycan biosynthetic process"/>
    <property type="evidence" value="ECO:0007669"/>
    <property type="project" value="UniProtKB-KW"/>
</dbReference>
<feature type="signal peptide" evidence="12">
    <location>
        <begin position="1"/>
        <end position="26"/>
    </location>
</feature>
<evidence type="ECO:0000256" key="11">
    <source>
        <dbReference type="SAM" id="Phobius"/>
    </source>
</evidence>
<gene>
    <name evidence="14" type="ORF">C4886_07765</name>
</gene>
<keyword evidence="14" id="KW-0645">Protease</keyword>
<evidence type="ECO:0000256" key="6">
    <source>
        <dbReference type="ARBA" id="ARBA00023316"/>
    </source>
</evidence>
<keyword evidence="6" id="KW-0961">Cell wall biogenesis/degradation</keyword>
<feature type="active site" evidence="7">
    <location>
        <position position="137"/>
    </location>
</feature>
<comment type="similarity">
    <text evidence="1 9">Belongs to the peptidase S11 family.</text>
</comment>
<sequence length="438" mass="47295">MKKTKKLLAVFAAVGVALMLPLQTMAAVDLNAKYDISTNQIQGWPAGPDITSDTGILMDADTGVVLYNKGGDEQRYPASITKIMTLLVAVENSTMDEKVTFTETGVRNVTADSSNIGTKVGEVLTMEDCLHALIIQSANDVAAQIAEHIGGTEQVFIDMMNQRASEIGCTNTHFANSSGLPDDNHYSSARDMALIFREGLKNETFRTVVGTPDYIIQPTNMNSQQRILHTHHPMFAPESGFYYEGCIGGKTGTTVAAGHTLVTGVTRDNTTYIAVTMRGTELSNSCMDSTAMFNYAFENFTKTEVNGGYVFLPKGVELNSLTEKSENTNGKTETGYYFGDYLIGTASVAQATDTPVPEPTAAAEDSQEADSSEVEASTESAEEDNSKTTEKSTAGESTSEKKSIPALRKILLMIMAAMILILIALLAALRIKEKKHHK</sequence>
<feature type="chain" id="PRO_5017041820" evidence="12">
    <location>
        <begin position="27"/>
        <end position="438"/>
    </location>
</feature>
<protein>
    <submittedName>
        <fullName evidence="14">D-alanyl-D-alanine carboxypeptidase</fullName>
    </submittedName>
</protein>
<dbReference type="GO" id="GO:0008360">
    <property type="term" value="P:regulation of cell shape"/>
    <property type="evidence" value="ECO:0007669"/>
    <property type="project" value="UniProtKB-KW"/>
</dbReference>
<dbReference type="Proteomes" id="UP000253208">
    <property type="component" value="Unassembled WGS sequence"/>
</dbReference>
<accession>A0A367G2G5</accession>
<evidence type="ECO:0000313" key="15">
    <source>
        <dbReference type="Proteomes" id="UP000253208"/>
    </source>
</evidence>
<evidence type="ECO:0000256" key="2">
    <source>
        <dbReference type="ARBA" id="ARBA00022729"/>
    </source>
</evidence>
<keyword evidence="2 12" id="KW-0732">Signal</keyword>
<feature type="region of interest" description="Disordered" evidence="10">
    <location>
        <begin position="352"/>
        <end position="400"/>
    </location>
</feature>
<evidence type="ECO:0000256" key="5">
    <source>
        <dbReference type="ARBA" id="ARBA00022984"/>
    </source>
</evidence>
<dbReference type="AlphaFoldDB" id="A0A367G2G5"/>
<dbReference type="Gene3D" id="3.40.710.10">
    <property type="entry name" value="DD-peptidase/beta-lactamase superfamily"/>
    <property type="match status" value="1"/>
</dbReference>
<evidence type="ECO:0000256" key="8">
    <source>
        <dbReference type="PIRSR" id="PIRSR618044-2"/>
    </source>
</evidence>
<dbReference type="RefSeq" id="WP_114002052.1">
    <property type="nucleotide sequence ID" value="NZ_PSQG01000009.1"/>
</dbReference>
<name>A0A367G2G5_9FIRM</name>
<dbReference type="GO" id="GO:0006508">
    <property type="term" value="P:proteolysis"/>
    <property type="evidence" value="ECO:0007669"/>
    <property type="project" value="InterPro"/>
</dbReference>
<keyword evidence="11" id="KW-0812">Transmembrane</keyword>
<dbReference type="InterPro" id="IPR001967">
    <property type="entry name" value="Peptidase_S11_N"/>
</dbReference>
<keyword evidence="11" id="KW-1133">Transmembrane helix</keyword>
<keyword evidence="11" id="KW-0472">Membrane</keyword>
<feature type="domain" description="Peptidase S11 D-alanyl-D-alanine carboxypeptidase A N-terminal" evidence="13">
    <location>
        <begin position="47"/>
        <end position="278"/>
    </location>
</feature>
<evidence type="ECO:0000313" key="14">
    <source>
        <dbReference type="EMBL" id="RCH44204.1"/>
    </source>
</evidence>
<keyword evidence="4" id="KW-0133">Cell shape</keyword>
<evidence type="ECO:0000256" key="12">
    <source>
        <dbReference type="SAM" id="SignalP"/>
    </source>
</evidence>
<evidence type="ECO:0000256" key="7">
    <source>
        <dbReference type="PIRSR" id="PIRSR618044-1"/>
    </source>
</evidence>
<proteinExistence type="inferred from homology"/>
<dbReference type="InterPro" id="IPR018044">
    <property type="entry name" value="Peptidase_S11"/>
</dbReference>
<feature type="active site" description="Proton acceptor" evidence="7">
    <location>
        <position position="82"/>
    </location>
</feature>
<feature type="active site" description="Acyl-ester intermediate" evidence="7">
    <location>
        <position position="79"/>
    </location>
</feature>
<evidence type="ECO:0000259" key="13">
    <source>
        <dbReference type="Pfam" id="PF00768"/>
    </source>
</evidence>
<evidence type="ECO:0000256" key="4">
    <source>
        <dbReference type="ARBA" id="ARBA00022960"/>
    </source>
</evidence>
<evidence type="ECO:0000256" key="3">
    <source>
        <dbReference type="ARBA" id="ARBA00022801"/>
    </source>
</evidence>
<evidence type="ECO:0000256" key="10">
    <source>
        <dbReference type="SAM" id="MobiDB-lite"/>
    </source>
</evidence>
<dbReference type="SUPFAM" id="SSF56601">
    <property type="entry name" value="beta-lactamase/transpeptidase-like"/>
    <property type="match status" value="1"/>
</dbReference>
<dbReference type="GO" id="GO:0009002">
    <property type="term" value="F:serine-type D-Ala-D-Ala carboxypeptidase activity"/>
    <property type="evidence" value="ECO:0007669"/>
    <property type="project" value="InterPro"/>
</dbReference>
<evidence type="ECO:0000256" key="1">
    <source>
        <dbReference type="ARBA" id="ARBA00007164"/>
    </source>
</evidence>
<dbReference type="PANTHER" id="PTHR21581">
    <property type="entry name" value="D-ALANYL-D-ALANINE CARBOXYPEPTIDASE"/>
    <property type="match status" value="1"/>
</dbReference>
<keyword evidence="14" id="KW-0121">Carboxypeptidase</keyword>